<dbReference type="Pfam" id="PF04200">
    <property type="entry name" value="Lipoprotein_17"/>
    <property type="match status" value="2"/>
</dbReference>
<dbReference type="AlphaFoldDB" id="A0A084U3C6"/>
<evidence type="ECO:0000256" key="1">
    <source>
        <dbReference type="SAM" id="MobiDB-lite"/>
    </source>
</evidence>
<reference evidence="4 5" key="1">
    <citation type="journal article" date="2014" name="PLoS ONE">
        <title>Reduction of Hydrogen Peroxide Accumulation and Toxicity by a Catalase from Mycoplasma iowae.</title>
        <authorList>
            <person name="Pritchard R.E."/>
            <person name="Prassinos A.J."/>
            <person name="Osborne J.D."/>
            <person name="Raviv Z."/>
            <person name="Balish M.F."/>
        </authorList>
    </citation>
    <scope>NUCLEOTIDE SEQUENCE [LARGE SCALE GENOMIC DNA]</scope>
    <source>
        <strain evidence="4 5">DK-CPA</strain>
    </source>
</reference>
<feature type="region of interest" description="Disordered" evidence="1">
    <location>
        <begin position="1094"/>
        <end position="1114"/>
    </location>
</feature>
<dbReference type="Proteomes" id="UP000028523">
    <property type="component" value="Unassembled WGS sequence"/>
</dbReference>
<feature type="transmembrane region" description="Helical" evidence="2">
    <location>
        <begin position="1043"/>
        <end position="1064"/>
    </location>
</feature>
<protein>
    <recommendedName>
        <fullName evidence="3">Lipoprotein-associated type-17 domain-containing protein</fullName>
    </recommendedName>
</protein>
<evidence type="ECO:0000256" key="2">
    <source>
        <dbReference type="SAM" id="Phobius"/>
    </source>
</evidence>
<keyword evidence="2" id="KW-0812">Transmembrane</keyword>
<dbReference type="RefSeq" id="WP_036452129.1">
    <property type="nucleotide sequence ID" value="NZ_AWQU01000082.1"/>
</dbReference>
<name>A0A084U3C6_MALIO</name>
<gene>
    <name evidence="4" type="ORF">P271_299</name>
</gene>
<evidence type="ECO:0000313" key="5">
    <source>
        <dbReference type="Proteomes" id="UP000028523"/>
    </source>
</evidence>
<feature type="domain" description="Lipoprotein-associated type-17" evidence="3">
    <location>
        <begin position="564"/>
        <end position="661"/>
    </location>
</feature>
<sequence length="1150" mass="129927">MLKTPYGVFRIVNSDNQKKIVMNDFNSNLLWEYNLLNNDLLKIIYMNYRLKSIYTKYNPYNDTIFVYGSVGNDSNAPTKAYLFQIYAKDGKTYLVNNSNSNSIIKEQNGLTANIDSLIFDKDEGSFIVFDSSQDYKTFNNMLKISYTNYSILQINSNDIKSFVQNGTTSSNKTISNTKLIKAVNLSNGFFGIYKYYEETSPTTDPAKSNSVNRKVGFAIFDWQLRKLTNDLEVYSENDSTQNIVQISANNLKSLINDSFVISKTKNSYLISLNMVEPVMSGVYSSATHHGFSDKLRFVEFTYPANGKSANLQLKEISSNNNYISSLKMDNSTNTIFATTYSDPSKLLTPKLFAVDLNANKMTEVSNFNNNKNSSSTLVNVFPVDNSLNSDKQKSFLLKQVVNFNNTNNSNVTSSTQITSSKYFGSNVTKSSDTYTENNQSELFESSINNIQDELTKNQNITKKLPSDVSEQDILGITKLMVNNAENTELLESKTLLPVDSTGNKLIANNTEGKLKVKVELKVKNWWNKTNSFTTLIKEIELTGFSKNSDLEFKLITKSSDDSAKWTAIEGYKKALPSAVTTDNIIDSFIKKGAKLNLTKDNVKIYNSESSYLTGETENQIYINVFPDDSNGTLRVSYDLTPISSPSIGQTNLTGSYTYDGFVKTSGWTQVTINDNIFKQFKNKLPYQITKQEIISSLNIGSSYKISPEYWTLTFDDVLDSDKYIQNMIDGQINFTIKYNRDMDTSIPSSVSDENLTVKVTSDTEAGKGFIKLSDYMGENIRLDENLADVKTSSLKLEEVNANINSIIDQTILVTNNWVDPSKIYDVTQKEATDSTVTYNLKLKTEFPSNIYVYDANGTRQNLKITSQWLTKLNTAKPKYFDGVSEIKYNINLTDYDWNYDSINKDNSTISFQNLYEESNAANRGYEYRFLLPSDFINSFETDPIKGKIGFQETFQLIKPYSSSSNPVRSLFLNSLSSTRNTDPGYYEIDKVTLIPNNQEGSVIANYVIKYPNLQTAYGNPVLLYPSIKITGMKTQGIASIDNATIITSTIVVLIVISIGLLVFIKIRKNNFLGKNLNNKSESISKNKILISKNNNEEIKNNKKDKENKKVKDIKVDKVDKKEKNKLLKKDKPKDVKKKNVNQAIDFSKLE</sequence>
<proteinExistence type="predicted"/>
<evidence type="ECO:0000313" key="4">
    <source>
        <dbReference type="EMBL" id="KFB07462.1"/>
    </source>
</evidence>
<evidence type="ECO:0000259" key="3">
    <source>
        <dbReference type="Pfam" id="PF04200"/>
    </source>
</evidence>
<dbReference type="EMBL" id="AWQU01000082">
    <property type="protein sequence ID" value="KFB07462.1"/>
    <property type="molecule type" value="Genomic_DNA"/>
</dbReference>
<dbReference type="InterPro" id="IPR007326">
    <property type="entry name" value="Lipoprotein-assoc_dom"/>
</dbReference>
<comment type="caution">
    <text evidence="4">The sequence shown here is derived from an EMBL/GenBank/DDBJ whole genome shotgun (WGS) entry which is preliminary data.</text>
</comment>
<keyword evidence="5" id="KW-1185">Reference proteome</keyword>
<keyword evidence="2" id="KW-1133">Transmembrane helix</keyword>
<feature type="domain" description="Lipoprotein-associated type-17" evidence="3">
    <location>
        <begin position="447"/>
        <end position="546"/>
    </location>
</feature>
<accession>A0A084U3C6</accession>
<keyword evidence="2" id="KW-0472">Membrane</keyword>
<organism evidence="4 5">
    <name type="scientific">Malacoplasma iowae DK-CPA</name>
    <dbReference type="NCBI Taxonomy" id="1394179"/>
    <lineage>
        <taxon>Bacteria</taxon>
        <taxon>Bacillati</taxon>
        <taxon>Mycoplasmatota</taxon>
        <taxon>Mycoplasmoidales</taxon>
        <taxon>Mycoplasmoidaceae</taxon>
        <taxon>Malacoplasma</taxon>
    </lineage>
</organism>